<gene>
    <name evidence="2" type="ORF">MONAX_5E008714</name>
</gene>
<comment type="caution">
    <text evidence="2">The sequence shown here is derived from an EMBL/GenBank/DDBJ whole genome shotgun (WGS) entry which is preliminary data.</text>
</comment>
<evidence type="ECO:0000256" key="1">
    <source>
        <dbReference type="SAM" id="MobiDB-lite"/>
    </source>
</evidence>
<proteinExistence type="predicted"/>
<dbReference type="EMBL" id="CABDUW010000667">
    <property type="protein sequence ID" value="VTJ73206.1"/>
    <property type="molecule type" value="Genomic_DNA"/>
</dbReference>
<evidence type="ECO:0000313" key="3">
    <source>
        <dbReference type="Proteomes" id="UP000335636"/>
    </source>
</evidence>
<keyword evidence="3" id="KW-1185">Reference proteome</keyword>
<feature type="compositionally biased region" description="Polar residues" evidence="1">
    <location>
        <begin position="1"/>
        <end position="10"/>
    </location>
</feature>
<feature type="compositionally biased region" description="Low complexity" evidence="1">
    <location>
        <begin position="32"/>
        <end position="41"/>
    </location>
</feature>
<name>A0A5E4BVC1_MARMO</name>
<protein>
    <submittedName>
        <fullName evidence="2">Uncharacterized protein</fullName>
    </submittedName>
</protein>
<accession>A0A5E4BVC1</accession>
<organism evidence="2 3">
    <name type="scientific">Marmota monax</name>
    <name type="common">Woodchuck</name>
    <dbReference type="NCBI Taxonomy" id="9995"/>
    <lineage>
        <taxon>Eukaryota</taxon>
        <taxon>Metazoa</taxon>
        <taxon>Chordata</taxon>
        <taxon>Craniata</taxon>
        <taxon>Vertebrata</taxon>
        <taxon>Euteleostomi</taxon>
        <taxon>Mammalia</taxon>
        <taxon>Eutheria</taxon>
        <taxon>Euarchontoglires</taxon>
        <taxon>Glires</taxon>
        <taxon>Rodentia</taxon>
        <taxon>Sciuromorpha</taxon>
        <taxon>Sciuridae</taxon>
        <taxon>Xerinae</taxon>
        <taxon>Marmotini</taxon>
        <taxon>Marmota</taxon>
    </lineage>
</organism>
<dbReference type="Proteomes" id="UP000335636">
    <property type="component" value="Unassembled WGS sequence"/>
</dbReference>
<feature type="region of interest" description="Disordered" evidence="1">
    <location>
        <begin position="1"/>
        <end position="65"/>
    </location>
</feature>
<evidence type="ECO:0000313" key="2">
    <source>
        <dbReference type="EMBL" id="VTJ73206.1"/>
    </source>
</evidence>
<feature type="non-terminal residue" evidence="2">
    <location>
        <position position="65"/>
    </location>
</feature>
<reference evidence="2" key="1">
    <citation type="submission" date="2019-04" db="EMBL/GenBank/DDBJ databases">
        <authorList>
            <person name="Alioto T."/>
            <person name="Alioto T."/>
        </authorList>
    </citation>
    <scope>NUCLEOTIDE SEQUENCE [LARGE SCALE GENOMIC DNA]</scope>
</reference>
<dbReference type="AlphaFoldDB" id="A0A5E4BVC1"/>
<feature type="non-terminal residue" evidence="2">
    <location>
        <position position="1"/>
    </location>
</feature>
<sequence>RNRHSTQSPLRENAARQARARSLDPQRSRAAPPLLRLTGRPRLLHSQPPLERPPAPPFSAQDILQ</sequence>